<dbReference type="SUPFAM" id="SSF56112">
    <property type="entry name" value="Protein kinase-like (PK-like)"/>
    <property type="match status" value="1"/>
</dbReference>
<protein>
    <recommendedName>
        <fullName evidence="1">Aminoglycoside phosphotransferase domain-containing protein</fullName>
    </recommendedName>
</protein>
<dbReference type="InterPro" id="IPR011009">
    <property type="entry name" value="Kinase-like_dom_sf"/>
</dbReference>
<dbReference type="Proteomes" id="UP000276215">
    <property type="component" value="Unassembled WGS sequence"/>
</dbReference>
<dbReference type="Gene3D" id="3.90.1200.10">
    <property type="match status" value="1"/>
</dbReference>
<gene>
    <name evidence="2" type="ORF">L873DRAFT_1692733</name>
</gene>
<evidence type="ECO:0000259" key="1">
    <source>
        <dbReference type="Pfam" id="PF01636"/>
    </source>
</evidence>
<dbReference type="STRING" id="1336337.A0A3N4JKC9"/>
<dbReference type="Pfam" id="PF01636">
    <property type="entry name" value="APH"/>
    <property type="match status" value="1"/>
</dbReference>
<keyword evidence="3" id="KW-1185">Reference proteome</keyword>
<dbReference type="EMBL" id="ML120410">
    <property type="protein sequence ID" value="RPA96870.1"/>
    <property type="molecule type" value="Genomic_DNA"/>
</dbReference>
<feature type="domain" description="Aminoglycoside phosphotransferase" evidence="1">
    <location>
        <begin position="74"/>
        <end position="229"/>
    </location>
</feature>
<reference evidence="2 3" key="1">
    <citation type="journal article" date="2018" name="Nat. Ecol. Evol.">
        <title>Pezizomycetes genomes reveal the molecular basis of ectomycorrhizal truffle lifestyle.</title>
        <authorList>
            <person name="Murat C."/>
            <person name="Payen T."/>
            <person name="Noel B."/>
            <person name="Kuo A."/>
            <person name="Morin E."/>
            <person name="Chen J."/>
            <person name="Kohler A."/>
            <person name="Krizsan K."/>
            <person name="Balestrini R."/>
            <person name="Da Silva C."/>
            <person name="Montanini B."/>
            <person name="Hainaut M."/>
            <person name="Levati E."/>
            <person name="Barry K.W."/>
            <person name="Belfiori B."/>
            <person name="Cichocki N."/>
            <person name="Clum A."/>
            <person name="Dockter R.B."/>
            <person name="Fauchery L."/>
            <person name="Guy J."/>
            <person name="Iotti M."/>
            <person name="Le Tacon F."/>
            <person name="Lindquist E.A."/>
            <person name="Lipzen A."/>
            <person name="Malagnac F."/>
            <person name="Mello A."/>
            <person name="Molinier V."/>
            <person name="Miyauchi S."/>
            <person name="Poulain J."/>
            <person name="Riccioni C."/>
            <person name="Rubini A."/>
            <person name="Sitrit Y."/>
            <person name="Splivallo R."/>
            <person name="Traeger S."/>
            <person name="Wang M."/>
            <person name="Zifcakova L."/>
            <person name="Wipf D."/>
            <person name="Zambonelli A."/>
            <person name="Paolocci F."/>
            <person name="Nowrousian M."/>
            <person name="Ottonello S."/>
            <person name="Baldrian P."/>
            <person name="Spatafora J.W."/>
            <person name="Henrissat B."/>
            <person name="Nagy L.G."/>
            <person name="Aury J.M."/>
            <person name="Wincker P."/>
            <person name="Grigoriev I.V."/>
            <person name="Bonfante P."/>
            <person name="Martin F.M."/>
        </authorList>
    </citation>
    <scope>NUCLEOTIDE SEQUENCE [LARGE SCALE GENOMIC DNA]</scope>
    <source>
        <strain evidence="2 3">120613-1</strain>
    </source>
</reference>
<organism evidence="2 3">
    <name type="scientific">Choiromyces venosus 120613-1</name>
    <dbReference type="NCBI Taxonomy" id="1336337"/>
    <lineage>
        <taxon>Eukaryota</taxon>
        <taxon>Fungi</taxon>
        <taxon>Dikarya</taxon>
        <taxon>Ascomycota</taxon>
        <taxon>Pezizomycotina</taxon>
        <taxon>Pezizomycetes</taxon>
        <taxon>Pezizales</taxon>
        <taxon>Tuberaceae</taxon>
        <taxon>Choiromyces</taxon>
    </lineage>
</organism>
<dbReference type="InterPro" id="IPR002575">
    <property type="entry name" value="Aminoglycoside_PTrfase"/>
</dbReference>
<dbReference type="AlphaFoldDB" id="A0A3N4JKC9"/>
<evidence type="ECO:0000313" key="2">
    <source>
        <dbReference type="EMBL" id="RPA96870.1"/>
    </source>
</evidence>
<dbReference type="CDD" id="cd05120">
    <property type="entry name" value="APH_ChoK_like"/>
    <property type="match status" value="1"/>
</dbReference>
<dbReference type="OrthoDB" id="4177236at2759"/>
<proteinExistence type="predicted"/>
<dbReference type="PANTHER" id="PTHR21310:SF15">
    <property type="entry name" value="AMINOGLYCOSIDE PHOSPHOTRANSFERASE DOMAIN-CONTAINING PROTEIN"/>
    <property type="match status" value="1"/>
</dbReference>
<evidence type="ECO:0000313" key="3">
    <source>
        <dbReference type="Proteomes" id="UP000276215"/>
    </source>
</evidence>
<dbReference type="InterPro" id="IPR051678">
    <property type="entry name" value="AGP_Transferase"/>
</dbReference>
<dbReference type="PANTHER" id="PTHR21310">
    <property type="entry name" value="AMINOGLYCOSIDE PHOSPHOTRANSFERASE-RELATED-RELATED"/>
    <property type="match status" value="1"/>
</dbReference>
<accession>A0A3N4JKC9</accession>
<sequence>MLYPGARLIYSRSHGACQIFDLGNGHLYKFRPHRDGAYESDIHALIQSATTIPIPTIFYEWVTVEDGDRGGGGRNVHVHHMVMEKIKGQPLHRVWGSLNPINKGTIVLQLTTYLDELRRITSPNISSFNGRAIQDEHGLLFERENTSGGPFPDNQSLWTAMTAHIRHSPSRTIQKAVINLRAIMPDGFPAVLTHADLHQGNIMIHEGNIAAIIDWEGAGFFPSWMEYVRYHPVSNAPELEFDNLVVQGMEAYPVAKRFMAILNALRGSDREMVEWAIRQLRR</sequence>
<name>A0A3N4JKC9_9PEZI</name>